<gene>
    <name evidence="6 8" type="primary">rsmH</name>
    <name evidence="8" type="ORF">FJQ54_13755</name>
</gene>
<feature type="binding site" evidence="6">
    <location>
        <position position="100"/>
    </location>
    <ligand>
        <name>S-adenosyl-L-methionine</name>
        <dbReference type="ChEBI" id="CHEBI:59789"/>
    </ligand>
</feature>
<proteinExistence type="inferred from homology"/>
<comment type="function">
    <text evidence="6">Specifically methylates the N4 position of cytidine in position 1402 (C1402) of 16S rRNA.</text>
</comment>
<dbReference type="Pfam" id="PF01795">
    <property type="entry name" value="Methyltransf_5"/>
    <property type="match status" value="1"/>
</dbReference>
<dbReference type="RefSeq" id="WP_140928987.1">
    <property type="nucleotide sequence ID" value="NZ_VFSU01000030.1"/>
</dbReference>
<keyword evidence="3 6" id="KW-0489">Methyltransferase</keyword>
<evidence type="ECO:0000256" key="1">
    <source>
        <dbReference type="ARBA" id="ARBA00010396"/>
    </source>
</evidence>
<protein>
    <recommendedName>
        <fullName evidence="6">Ribosomal RNA small subunit methyltransferase H</fullName>
        <ecNumber evidence="6">2.1.1.199</ecNumber>
    </recommendedName>
    <alternativeName>
        <fullName evidence="6">16S rRNA m(4)C1402 methyltransferase</fullName>
    </alternativeName>
    <alternativeName>
        <fullName evidence="6">rRNA (cytosine-N(4)-)-methyltransferase RsmH</fullName>
    </alternativeName>
</protein>
<dbReference type="Proteomes" id="UP000319897">
    <property type="component" value="Unassembled WGS sequence"/>
</dbReference>
<dbReference type="EMBL" id="VFSU01000030">
    <property type="protein sequence ID" value="TPE59540.1"/>
    <property type="molecule type" value="Genomic_DNA"/>
</dbReference>
<sequence length="323" mass="34288">MSAALQGLSHVSVMLDEVMAALFPLAGARMVDGTFGGGGYARAALAAGAEVDGFDRDPRAISRAAPMVAEFAPRLRLFNATFSRMAEELGEGSADAVALDLGFSSIQMDDPAYGLSFQADGPLDMRLSGSGESAADFLNTAAEGEIADVLFHYGEEPAARRIARAIVADRPFETTGQLAAMIRRVVKAPREVKRDPATRSFQAIRIRVNDELGELERGLEAAEAVLKPGGRLAVVSFHSLEDRIVKRFLAERSGSLPTGSRHLPAAAAGRSASFERPAKAERPSDAEVAANPRARSATLRWARRTAAPGWGRISGGQQQKKGS</sequence>
<keyword evidence="2 6" id="KW-0698">rRNA processing</keyword>
<dbReference type="PANTHER" id="PTHR11265">
    <property type="entry name" value="S-ADENOSYL-METHYLTRANSFERASE MRAW"/>
    <property type="match status" value="1"/>
</dbReference>
<evidence type="ECO:0000256" key="2">
    <source>
        <dbReference type="ARBA" id="ARBA00022552"/>
    </source>
</evidence>
<feature type="binding site" evidence="6">
    <location>
        <position position="82"/>
    </location>
    <ligand>
        <name>S-adenosyl-L-methionine</name>
        <dbReference type="ChEBI" id="CHEBI:59789"/>
    </ligand>
</feature>
<comment type="subcellular location">
    <subcellularLocation>
        <location evidence="6">Cytoplasm</location>
    </subcellularLocation>
</comment>
<evidence type="ECO:0000256" key="7">
    <source>
        <dbReference type="SAM" id="MobiDB-lite"/>
    </source>
</evidence>
<feature type="binding site" evidence="6">
    <location>
        <position position="107"/>
    </location>
    <ligand>
        <name>S-adenosyl-L-methionine</name>
        <dbReference type="ChEBI" id="CHEBI:59789"/>
    </ligand>
</feature>
<accession>A0A501XG71</accession>
<dbReference type="OrthoDB" id="9806637at2"/>
<dbReference type="Gene3D" id="3.40.50.150">
    <property type="entry name" value="Vaccinia Virus protein VP39"/>
    <property type="match status" value="1"/>
</dbReference>
<feature type="binding site" evidence="6">
    <location>
        <position position="55"/>
    </location>
    <ligand>
        <name>S-adenosyl-L-methionine</name>
        <dbReference type="ChEBI" id="CHEBI:59789"/>
    </ligand>
</feature>
<comment type="similarity">
    <text evidence="1 6">Belongs to the methyltransferase superfamily. RsmH family.</text>
</comment>
<comment type="catalytic activity">
    <reaction evidence="6">
        <text>cytidine(1402) in 16S rRNA + S-adenosyl-L-methionine = N(4)-methylcytidine(1402) in 16S rRNA + S-adenosyl-L-homocysteine + H(+)</text>
        <dbReference type="Rhea" id="RHEA:42928"/>
        <dbReference type="Rhea" id="RHEA-COMP:10286"/>
        <dbReference type="Rhea" id="RHEA-COMP:10287"/>
        <dbReference type="ChEBI" id="CHEBI:15378"/>
        <dbReference type="ChEBI" id="CHEBI:57856"/>
        <dbReference type="ChEBI" id="CHEBI:59789"/>
        <dbReference type="ChEBI" id="CHEBI:74506"/>
        <dbReference type="ChEBI" id="CHEBI:82748"/>
        <dbReference type="EC" id="2.1.1.199"/>
    </reaction>
</comment>
<keyword evidence="9" id="KW-1185">Reference proteome</keyword>
<feature type="region of interest" description="Disordered" evidence="7">
    <location>
        <begin position="256"/>
        <end position="323"/>
    </location>
</feature>
<keyword evidence="6" id="KW-0963">Cytoplasm</keyword>
<dbReference type="SUPFAM" id="SSF53335">
    <property type="entry name" value="S-adenosyl-L-methionine-dependent methyltransferases"/>
    <property type="match status" value="1"/>
</dbReference>
<dbReference type="AlphaFoldDB" id="A0A501XG71"/>
<evidence type="ECO:0000313" key="8">
    <source>
        <dbReference type="EMBL" id="TPE59540.1"/>
    </source>
</evidence>
<dbReference type="PANTHER" id="PTHR11265:SF0">
    <property type="entry name" value="12S RRNA N4-METHYLCYTIDINE METHYLTRANSFERASE"/>
    <property type="match status" value="1"/>
</dbReference>
<evidence type="ECO:0000313" key="9">
    <source>
        <dbReference type="Proteomes" id="UP000319897"/>
    </source>
</evidence>
<dbReference type="InterPro" id="IPR029063">
    <property type="entry name" value="SAM-dependent_MTases_sf"/>
</dbReference>
<evidence type="ECO:0000256" key="4">
    <source>
        <dbReference type="ARBA" id="ARBA00022679"/>
    </source>
</evidence>
<dbReference type="EC" id="2.1.1.199" evidence="6"/>
<name>A0A501XG71_9SPHN</name>
<dbReference type="SUPFAM" id="SSF81799">
    <property type="entry name" value="Putative methyltransferase TM0872, insert domain"/>
    <property type="match status" value="1"/>
</dbReference>
<evidence type="ECO:0000256" key="3">
    <source>
        <dbReference type="ARBA" id="ARBA00022603"/>
    </source>
</evidence>
<dbReference type="GO" id="GO:0070475">
    <property type="term" value="P:rRNA base methylation"/>
    <property type="evidence" value="ECO:0007669"/>
    <property type="project" value="UniProtKB-UniRule"/>
</dbReference>
<dbReference type="GO" id="GO:0005737">
    <property type="term" value="C:cytoplasm"/>
    <property type="evidence" value="ECO:0007669"/>
    <property type="project" value="UniProtKB-SubCell"/>
</dbReference>
<feature type="binding site" evidence="6">
    <location>
        <begin position="38"/>
        <end position="40"/>
    </location>
    <ligand>
        <name>S-adenosyl-L-methionine</name>
        <dbReference type="ChEBI" id="CHEBI:59789"/>
    </ligand>
</feature>
<dbReference type="NCBIfam" id="TIGR00006">
    <property type="entry name" value="16S rRNA (cytosine(1402)-N(4))-methyltransferase RsmH"/>
    <property type="match status" value="1"/>
</dbReference>
<dbReference type="PIRSF" id="PIRSF004486">
    <property type="entry name" value="MraW"/>
    <property type="match status" value="1"/>
</dbReference>
<evidence type="ECO:0000256" key="5">
    <source>
        <dbReference type="ARBA" id="ARBA00022691"/>
    </source>
</evidence>
<dbReference type="GO" id="GO:0071424">
    <property type="term" value="F:rRNA (cytosine-N4-)-methyltransferase activity"/>
    <property type="evidence" value="ECO:0007669"/>
    <property type="project" value="UniProtKB-UniRule"/>
</dbReference>
<dbReference type="InterPro" id="IPR023397">
    <property type="entry name" value="SAM-dep_MeTrfase_MraW_recog"/>
</dbReference>
<dbReference type="InterPro" id="IPR002903">
    <property type="entry name" value="RsmH"/>
</dbReference>
<dbReference type="HAMAP" id="MF_01007">
    <property type="entry name" value="16SrRNA_methyltr_H"/>
    <property type="match status" value="1"/>
</dbReference>
<reference evidence="8 9" key="1">
    <citation type="submission" date="2019-06" db="EMBL/GenBank/DDBJ databases">
        <authorList>
            <person name="Lee I."/>
            <person name="Jang G.I."/>
            <person name="Hwang C.Y."/>
        </authorList>
    </citation>
    <scope>NUCLEOTIDE SEQUENCE [LARGE SCALE GENOMIC DNA]</scope>
    <source>
        <strain evidence="8 9">PAMC 28131</strain>
    </source>
</reference>
<keyword evidence="5 6" id="KW-0949">S-adenosyl-L-methionine</keyword>
<evidence type="ECO:0000256" key="6">
    <source>
        <dbReference type="HAMAP-Rule" id="MF_01007"/>
    </source>
</evidence>
<organism evidence="8 9">
    <name type="scientific">Sandaracinobacter neustonicus</name>
    <dbReference type="NCBI Taxonomy" id="1715348"/>
    <lineage>
        <taxon>Bacteria</taxon>
        <taxon>Pseudomonadati</taxon>
        <taxon>Pseudomonadota</taxon>
        <taxon>Alphaproteobacteria</taxon>
        <taxon>Sphingomonadales</taxon>
        <taxon>Sphingosinicellaceae</taxon>
        <taxon>Sandaracinobacter</taxon>
    </lineage>
</organism>
<keyword evidence="4 6" id="KW-0808">Transferase</keyword>
<dbReference type="Gene3D" id="1.10.150.170">
    <property type="entry name" value="Putative methyltransferase TM0872, insert domain"/>
    <property type="match status" value="1"/>
</dbReference>
<feature type="compositionally biased region" description="Basic and acidic residues" evidence="7">
    <location>
        <begin position="276"/>
        <end position="285"/>
    </location>
</feature>
<comment type="caution">
    <text evidence="8">The sequence shown here is derived from an EMBL/GenBank/DDBJ whole genome shotgun (WGS) entry which is preliminary data.</text>
</comment>